<keyword evidence="1" id="KW-0732">Signal</keyword>
<sequence>MNTPSIFLCMILLLVSLSGSPIEDAHIVFSSDTWHDLTRSDESGLYFDLIRAVYEPHGYTVSFEIVPYARSVYLVQDTLVDGWVASFMDEKDFPQYPRWHFDRNRQIAVSHVDGGQTFTGAESLVGKDLIWLRDFNLDQYLPYDVTYEEIDYISGLFSMLKEGRADFFIGAESDIMDAVAEYDIDTSQFNFDFVMHLKLYMAFAQTERGDYLKTLWDKTMDDLHRTPEFRNIYKNYGYPIPFD</sequence>
<dbReference type="eggNOG" id="COG0834">
    <property type="taxonomic scope" value="Bacteria"/>
</dbReference>
<protein>
    <submittedName>
        <fullName evidence="2">Uncharacterized protein</fullName>
    </submittedName>
</protein>
<comment type="caution">
    <text evidence="2">The sequence shown here is derived from an EMBL/GenBank/DDBJ whole genome shotgun (WGS) entry which is preliminary data.</text>
</comment>
<dbReference type="OrthoDB" id="7677520at2"/>
<dbReference type="Gene3D" id="3.40.190.10">
    <property type="entry name" value="Periplasmic binding protein-like II"/>
    <property type="match status" value="2"/>
</dbReference>
<dbReference type="EMBL" id="ASJR01000005">
    <property type="protein sequence ID" value="ERP38695.1"/>
    <property type="molecule type" value="Genomic_DNA"/>
</dbReference>
<dbReference type="STRING" id="1313304.CALK_0712"/>
<evidence type="ECO:0000256" key="1">
    <source>
        <dbReference type="SAM" id="SignalP"/>
    </source>
</evidence>
<name>U7D6V5_9BACT</name>
<gene>
    <name evidence="2" type="ORF">CALK_0712</name>
</gene>
<dbReference type="RefSeq" id="WP_022636230.1">
    <property type="nucleotide sequence ID" value="NZ_ASJR01000005.1"/>
</dbReference>
<organism evidence="2 3">
    <name type="scientific">Chitinivibrio alkaliphilus ACht1</name>
    <dbReference type="NCBI Taxonomy" id="1313304"/>
    <lineage>
        <taxon>Bacteria</taxon>
        <taxon>Pseudomonadati</taxon>
        <taxon>Fibrobacterota</taxon>
        <taxon>Chitinivibrionia</taxon>
        <taxon>Chitinivibrionales</taxon>
        <taxon>Chitinivibrionaceae</taxon>
        <taxon>Chitinivibrio</taxon>
    </lineage>
</organism>
<evidence type="ECO:0000313" key="3">
    <source>
        <dbReference type="Proteomes" id="UP000017148"/>
    </source>
</evidence>
<accession>U7D6V5</accession>
<dbReference type="AlphaFoldDB" id="U7D6V5"/>
<dbReference type="SUPFAM" id="SSF53850">
    <property type="entry name" value="Periplasmic binding protein-like II"/>
    <property type="match status" value="1"/>
</dbReference>
<feature type="signal peptide" evidence="1">
    <location>
        <begin position="1"/>
        <end position="25"/>
    </location>
</feature>
<proteinExistence type="predicted"/>
<reference evidence="2 3" key="1">
    <citation type="journal article" date="2013" name="Environ. Microbiol.">
        <title>Genome analysis of Chitinivibrio alkaliphilus gen. nov., sp. nov., a novel extremely haloalkaliphilic anaerobic chitinolytic bacterium from the candidate phylum Termite Group 3.</title>
        <authorList>
            <person name="Sorokin D.Y."/>
            <person name="Gumerov V.M."/>
            <person name="Rakitin A.L."/>
            <person name="Beletsky A.V."/>
            <person name="Damste J.S."/>
            <person name="Muyzer G."/>
            <person name="Mardanov A.V."/>
            <person name="Ravin N.V."/>
        </authorList>
    </citation>
    <scope>NUCLEOTIDE SEQUENCE [LARGE SCALE GENOMIC DNA]</scope>
    <source>
        <strain evidence="2 3">ACht1</strain>
    </source>
</reference>
<keyword evidence="3" id="KW-1185">Reference proteome</keyword>
<evidence type="ECO:0000313" key="2">
    <source>
        <dbReference type="EMBL" id="ERP38695.1"/>
    </source>
</evidence>
<dbReference type="Proteomes" id="UP000017148">
    <property type="component" value="Unassembled WGS sequence"/>
</dbReference>
<feature type="chain" id="PRO_5004681710" evidence="1">
    <location>
        <begin position="26"/>
        <end position="243"/>
    </location>
</feature>